<organism evidence="3 4">
    <name type="scientific">Nocardia niwae</name>
    <dbReference type="NCBI Taxonomy" id="626084"/>
    <lineage>
        <taxon>Bacteria</taxon>
        <taxon>Bacillati</taxon>
        <taxon>Actinomycetota</taxon>
        <taxon>Actinomycetes</taxon>
        <taxon>Mycobacteriales</taxon>
        <taxon>Nocardiaceae</taxon>
        <taxon>Nocardia</taxon>
    </lineage>
</organism>
<reference evidence="3 4" key="1">
    <citation type="submission" date="2024-06" db="EMBL/GenBank/DDBJ databases">
        <title>The Natural Products Discovery Center: Release of the First 8490 Sequenced Strains for Exploring Actinobacteria Biosynthetic Diversity.</title>
        <authorList>
            <person name="Kalkreuter E."/>
            <person name="Kautsar S.A."/>
            <person name="Yang D."/>
            <person name="Bader C.D."/>
            <person name="Teijaro C.N."/>
            <person name="Fluegel L."/>
            <person name="Davis C.M."/>
            <person name="Simpson J.R."/>
            <person name="Lauterbach L."/>
            <person name="Steele A.D."/>
            <person name="Gui C."/>
            <person name="Meng S."/>
            <person name="Li G."/>
            <person name="Viehrig K."/>
            <person name="Ye F."/>
            <person name="Su P."/>
            <person name="Kiefer A.F."/>
            <person name="Nichols A."/>
            <person name="Cepeda A.J."/>
            <person name="Yan W."/>
            <person name="Fan B."/>
            <person name="Jiang Y."/>
            <person name="Adhikari A."/>
            <person name="Zheng C.-J."/>
            <person name="Schuster L."/>
            <person name="Cowan T.M."/>
            <person name="Smanski M.J."/>
            <person name="Chevrette M.G."/>
            <person name="De Carvalho L.P.S."/>
            <person name="Shen B."/>
        </authorList>
    </citation>
    <scope>NUCLEOTIDE SEQUENCE [LARGE SCALE GENOMIC DNA]</scope>
    <source>
        <strain evidence="3 4">NPDC019434</strain>
    </source>
</reference>
<accession>A0ABV2XL30</accession>
<comment type="caution">
    <text evidence="3">The sequence shown here is derived from an EMBL/GenBank/DDBJ whole genome shotgun (WGS) entry which is preliminary data.</text>
</comment>
<feature type="domain" description="Anti-sigma-D factor RsdA sigma factor binding region" evidence="2">
    <location>
        <begin position="35"/>
        <end position="80"/>
    </location>
</feature>
<feature type="compositionally biased region" description="Basic and acidic residues" evidence="1">
    <location>
        <begin position="1"/>
        <end position="14"/>
    </location>
</feature>
<evidence type="ECO:0000256" key="1">
    <source>
        <dbReference type="SAM" id="MobiDB-lite"/>
    </source>
</evidence>
<proteinExistence type="predicted"/>
<evidence type="ECO:0000259" key="2">
    <source>
        <dbReference type="Pfam" id="PF16751"/>
    </source>
</evidence>
<sequence>MARDGERGRGDWKARLGSRNSGPYAEASGDTGPVDIAAVRRDDALIDAIASDGPVHTDSAEEYQLATLLADWRAELIAPPMPAEPDLDAIVAAVNQEIGARQVRIGAHNGGRLRLVRPIMGAAAALALVIGGMTAFSYNAEPGDPLWRVKEVVFSEQAQTTVVQRAGDDLNEASTLVTQNPEQAKVRLERAKENAAQVSDPDKRADLMAEWERLLAELRKVDRGLADQLEATVPKTTDPRATPGTSATTKPNSSTGGSSTIVQQPGASTKPSTTVDATAPNGGGTPSDGGTPNGGTSNGGAPTTVPPVTTAPPATTQPPATVEPTAPQEPPVTEVKPPPTGGPTGDTGNPTAPQQQPPTAPTQGNTGTNSNNNQPPTFSVPVIPNPGSFVPPGR</sequence>
<dbReference type="RefSeq" id="WP_063021371.1">
    <property type="nucleotide sequence ID" value="NZ_JBEYBM010000015.1"/>
</dbReference>
<protein>
    <submittedName>
        <fullName evidence="3">Anti-sigma-D factor RsdA</fullName>
    </submittedName>
</protein>
<feature type="compositionally biased region" description="Gly residues" evidence="1">
    <location>
        <begin position="281"/>
        <end position="298"/>
    </location>
</feature>
<feature type="compositionally biased region" description="Low complexity" evidence="1">
    <location>
        <begin position="299"/>
        <end position="335"/>
    </location>
</feature>
<gene>
    <name evidence="3" type="ORF">ABZ507_32850</name>
</gene>
<feature type="region of interest" description="Disordered" evidence="1">
    <location>
        <begin position="1"/>
        <end position="33"/>
    </location>
</feature>
<dbReference type="Gene3D" id="6.10.250.1300">
    <property type="match status" value="1"/>
</dbReference>
<dbReference type="EMBL" id="JBEYBR010000165">
    <property type="protein sequence ID" value="MEU2126609.1"/>
    <property type="molecule type" value="Genomic_DNA"/>
</dbReference>
<name>A0ABV2XL30_9NOCA</name>
<dbReference type="Proteomes" id="UP001550535">
    <property type="component" value="Unassembled WGS sequence"/>
</dbReference>
<feature type="compositionally biased region" description="Polar residues" evidence="1">
    <location>
        <begin position="243"/>
        <end position="276"/>
    </location>
</feature>
<keyword evidence="4" id="KW-1185">Reference proteome</keyword>
<dbReference type="InterPro" id="IPR031928">
    <property type="entry name" value="RsdA_SigD-bd"/>
</dbReference>
<evidence type="ECO:0000313" key="4">
    <source>
        <dbReference type="Proteomes" id="UP001550535"/>
    </source>
</evidence>
<dbReference type="Pfam" id="PF16751">
    <property type="entry name" value="RsdA_SigD_bd"/>
    <property type="match status" value="1"/>
</dbReference>
<feature type="region of interest" description="Disordered" evidence="1">
    <location>
        <begin position="229"/>
        <end position="394"/>
    </location>
</feature>
<feature type="compositionally biased region" description="Low complexity" evidence="1">
    <location>
        <begin position="361"/>
        <end position="377"/>
    </location>
</feature>
<evidence type="ECO:0000313" key="3">
    <source>
        <dbReference type="EMBL" id="MEU2126609.1"/>
    </source>
</evidence>